<dbReference type="Pfam" id="PF00910">
    <property type="entry name" value="RNA_helicase"/>
    <property type="match status" value="1"/>
</dbReference>
<keyword evidence="6" id="KW-0808">Transferase</keyword>
<dbReference type="GO" id="GO:0006260">
    <property type="term" value="P:DNA replication"/>
    <property type="evidence" value="ECO:0007669"/>
    <property type="project" value="UniProtKB-KW"/>
</dbReference>
<keyword evidence="15" id="KW-0238">DNA-binding</keyword>
<dbReference type="Pfam" id="PF02407">
    <property type="entry name" value="Viral_Rep"/>
    <property type="match status" value="1"/>
</dbReference>
<dbReference type="GO" id="GO:0016787">
    <property type="term" value="F:hydrolase activity"/>
    <property type="evidence" value="ECO:0007669"/>
    <property type="project" value="UniProtKB-KW"/>
</dbReference>
<proteinExistence type="inferred from homology"/>
<dbReference type="GO" id="GO:0003677">
    <property type="term" value="F:DNA binding"/>
    <property type="evidence" value="ECO:0007669"/>
    <property type="project" value="UniProtKB-KW"/>
</dbReference>
<evidence type="ECO:0000256" key="19">
    <source>
        <dbReference type="ARBA" id="ARBA00049360"/>
    </source>
</evidence>
<keyword evidence="14" id="KW-0190">Covalent protein-DNA linkage</keyword>
<keyword evidence="5" id="KW-1048">Host nucleus</keyword>
<evidence type="ECO:0000256" key="9">
    <source>
        <dbReference type="ARBA" id="ARBA00022722"/>
    </source>
</evidence>
<comment type="cofactor">
    <cofactor evidence="1">
        <name>Mn(2+)</name>
        <dbReference type="ChEBI" id="CHEBI:29035"/>
    </cofactor>
</comment>
<dbReference type="GO" id="GO:0004519">
    <property type="term" value="F:endonuclease activity"/>
    <property type="evidence" value="ECO:0007669"/>
    <property type="project" value="UniProtKB-KW"/>
</dbReference>
<dbReference type="InterPro" id="IPR049912">
    <property type="entry name" value="CRESS_DNA_REP"/>
</dbReference>
<evidence type="ECO:0000256" key="4">
    <source>
        <dbReference type="ARBA" id="ARBA00014531"/>
    </source>
</evidence>
<name>A0A890UQY0_9VIRU</name>
<keyword evidence="16" id="KW-0511">Multifunctional enzyme</keyword>
<dbReference type="Gene3D" id="3.40.50.300">
    <property type="entry name" value="P-loop containing nucleotide triphosphate hydrolases"/>
    <property type="match status" value="1"/>
</dbReference>
<feature type="region of interest" description="Disordered" evidence="20">
    <location>
        <begin position="416"/>
        <end position="435"/>
    </location>
</feature>
<evidence type="ECO:0000256" key="17">
    <source>
        <dbReference type="ARBA" id="ARBA00030754"/>
    </source>
</evidence>
<evidence type="ECO:0000256" key="5">
    <source>
        <dbReference type="ARBA" id="ARBA00022562"/>
    </source>
</evidence>
<evidence type="ECO:0000259" key="21">
    <source>
        <dbReference type="PROSITE" id="PS52020"/>
    </source>
</evidence>
<comment type="subcellular location">
    <subcellularLocation>
        <location evidence="2">Host nucleus</location>
    </subcellularLocation>
</comment>
<dbReference type="GO" id="GO:0003724">
    <property type="term" value="F:RNA helicase activity"/>
    <property type="evidence" value="ECO:0007669"/>
    <property type="project" value="InterPro"/>
</dbReference>
<keyword evidence="10" id="KW-0479">Metal-binding</keyword>
<dbReference type="GO" id="GO:0000166">
    <property type="term" value="F:nucleotide binding"/>
    <property type="evidence" value="ECO:0007669"/>
    <property type="project" value="UniProtKB-KW"/>
</dbReference>
<dbReference type="EMBL" id="MW347796">
    <property type="protein sequence ID" value="QRI44168.1"/>
    <property type="molecule type" value="Genomic_DNA"/>
</dbReference>
<evidence type="ECO:0000256" key="13">
    <source>
        <dbReference type="ARBA" id="ARBA00022801"/>
    </source>
</evidence>
<evidence type="ECO:0000256" key="14">
    <source>
        <dbReference type="ARBA" id="ARBA00023124"/>
    </source>
</evidence>
<evidence type="ECO:0000256" key="7">
    <source>
        <dbReference type="ARBA" id="ARBA00022695"/>
    </source>
</evidence>
<evidence type="ECO:0000256" key="1">
    <source>
        <dbReference type="ARBA" id="ARBA00001936"/>
    </source>
</evidence>
<protein>
    <recommendedName>
        <fullName evidence="4">Replication-associated protein</fullName>
    </recommendedName>
    <alternativeName>
        <fullName evidence="17">ATP-dependent helicase Rep</fullName>
    </alternativeName>
    <alternativeName>
        <fullName evidence="18">RepP</fullName>
    </alternativeName>
</protein>
<keyword evidence="12" id="KW-0255">Endonuclease</keyword>
<evidence type="ECO:0000256" key="18">
    <source>
        <dbReference type="ARBA" id="ARBA00032243"/>
    </source>
</evidence>
<evidence type="ECO:0000256" key="15">
    <source>
        <dbReference type="ARBA" id="ARBA00023125"/>
    </source>
</evidence>
<evidence type="ECO:0000256" key="16">
    <source>
        <dbReference type="ARBA" id="ARBA00023268"/>
    </source>
</evidence>
<evidence type="ECO:0000256" key="11">
    <source>
        <dbReference type="ARBA" id="ARBA00022741"/>
    </source>
</evidence>
<evidence type="ECO:0000313" key="22">
    <source>
        <dbReference type="EMBL" id="QRI44168.1"/>
    </source>
</evidence>
<dbReference type="GO" id="GO:0003723">
    <property type="term" value="F:RNA binding"/>
    <property type="evidence" value="ECO:0007669"/>
    <property type="project" value="InterPro"/>
</dbReference>
<dbReference type="GO" id="GO:0042025">
    <property type="term" value="C:host cell nucleus"/>
    <property type="evidence" value="ECO:0007669"/>
    <property type="project" value="UniProtKB-SubCell"/>
</dbReference>
<evidence type="ECO:0000256" key="2">
    <source>
        <dbReference type="ARBA" id="ARBA00004147"/>
    </source>
</evidence>
<evidence type="ECO:0000256" key="3">
    <source>
        <dbReference type="ARBA" id="ARBA00008545"/>
    </source>
</evidence>
<comment type="catalytic activity">
    <reaction evidence="19">
        <text>ATP + H2O = ADP + phosphate + H(+)</text>
        <dbReference type="Rhea" id="RHEA:13065"/>
        <dbReference type="ChEBI" id="CHEBI:15377"/>
        <dbReference type="ChEBI" id="CHEBI:15378"/>
        <dbReference type="ChEBI" id="CHEBI:30616"/>
        <dbReference type="ChEBI" id="CHEBI:43474"/>
        <dbReference type="ChEBI" id="CHEBI:456216"/>
    </reaction>
</comment>
<dbReference type="InterPro" id="IPR000605">
    <property type="entry name" value="Helicase_SF3_ssDNA/RNA_vir"/>
</dbReference>
<dbReference type="GO" id="GO:0046872">
    <property type="term" value="F:metal ion binding"/>
    <property type="evidence" value="ECO:0007669"/>
    <property type="project" value="UniProtKB-KW"/>
</dbReference>
<evidence type="ECO:0000256" key="8">
    <source>
        <dbReference type="ARBA" id="ARBA00022705"/>
    </source>
</evidence>
<dbReference type="PROSITE" id="PS52020">
    <property type="entry name" value="CRESS_DNA_REP"/>
    <property type="match status" value="1"/>
</dbReference>
<keyword evidence="8" id="KW-0235">DNA replication</keyword>
<feature type="domain" description="CRESS-DNA virus Rep endonuclease" evidence="21">
    <location>
        <begin position="123"/>
        <end position="232"/>
    </location>
</feature>
<accession>A0A890UQY0</accession>
<evidence type="ECO:0000256" key="20">
    <source>
        <dbReference type="SAM" id="MobiDB-lite"/>
    </source>
</evidence>
<dbReference type="InterPro" id="IPR027417">
    <property type="entry name" value="P-loop_NTPase"/>
</dbReference>
<sequence>MESAAVDEIAVGVDVCGLQVEVWCCCCSVALFVKNDHDSCEFGSSVGCSFNVRECSSDVDFFDGDFSSNSLVFHISLCYVADCIHDDCSCCIHCCWPEAVVSVFHFHVSCSSASAASAKWNMKNNYRRVVFTVNLPDDKTWEDFDMAMVRVELNTSYFIAGKETGKEGRKHFQGYFEFPEGHRKKGQAIDKIFRKRFPLPISCHYESAFGTAAQCIDYCTKEDKEPYTHGEPEGSRQGKRNDLGEILMSIKNGASMLDVAEQNPQQWVQYRKAFEEYKQMTAPKRNWPTQLVFIWGPTGTGKTMHAHELNPTLVTWVSDNYLNGYHGEEVILFDDFNYRKMSWEHFLVMTDRYAHTVNIKGGSMNFAPKTIIFTSNEHPKNWYPDAPAETRKAIHRRMDEYGDIIELNVFRPKEETLGNTCPEGSLPLDGTRSVQ</sequence>
<keyword evidence="13" id="KW-0378">Hydrolase</keyword>
<reference evidence="22" key="1">
    <citation type="submission" date="2020-11" db="EMBL/GenBank/DDBJ databases">
        <title>Viral genomes from river ports along the Yangtze River in China.</title>
        <authorList>
            <person name="Lu J."/>
            <person name="Shen Q."/>
            <person name="Yang S."/>
            <person name="Zhang W."/>
        </authorList>
    </citation>
    <scope>NUCLEOTIDE SEQUENCE</scope>
    <source>
        <strain evidence="22">5cz-CRESS-4</strain>
    </source>
</reference>
<evidence type="ECO:0000256" key="12">
    <source>
        <dbReference type="ARBA" id="ARBA00022759"/>
    </source>
</evidence>
<keyword evidence="11" id="KW-0547">Nucleotide-binding</keyword>
<keyword evidence="9" id="KW-0540">Nuclease</keyword>
<evidence type="ECO:0000256" key="6">
    <source>
        <dbReference type="ARBA" id="ARBA00022679"/>
    </source>
</evidence>
<organism evidence="22">
    <name type="scientific">Cressdnaviricota sp</name>
    <dbReference type="NCBI Taxonomy" id="2748378"/>
    <lineage>
        <taxon>Viruses</taxon>
        <taxon>Monodnaviria</taxon>
        <taxon>Shotokuvirae</taxon>
        <taxon>Cressdnaviricota</taxon>
    </lineage>
</organism>
<dbReference type="GO" id="GO:0016779">
    <property type="term" value="F:nucleotidyltransferase activity"/>
    <property type="evidence" value="ECO:0007669"/>
    <property type="project" value="UniProtKB-KW"/>
</dbReference>
<evidence type="ECO:0000256" key="10">
    <source>
        <dbReference type="ARBA" id="ARBA00022723"/>
    </source>
</evidence>
<keyword evidence="7" id="KW-0548">Nucleotidyltransferase</keyword>
<comment type="similarity">
    <text evidence="3">Belongs to the nanoviruses/circoviruses replication-associated protein family.</text>
</comment>
<dbReference type="SUPFAM" id="SSF52540">
    <property type="entry name" value="P-loop containing nucleoside triphosphate hydrolases"/>
    <property type="match status" value="1"/>
</dbReference>
<dbReference type="Gene3D" id="3.40.1310.20">
    <property type="match status" value="1"/>
</dbReference>